<evidence type="ECO:0000313" key="1">
    <source>
        <dbReference type="EMBL" id="MBM6705259.1"/>
    </source>
</evidence>
<protein>
    <submittedName>
        <fullName evidence="1">Uncharacterized protein</fullName>
    </submittedName>
</protein>
<sequence>EELLAGYDVREIPWHHPRRLRPFTKQCFDVKTFDGETVCTAEKTMRSKPVAVPDGEVIAYEPRELEGFCYQFRKDGRTIATFDTVSSLELVVPELGIKYGRLITAGNNGLAPEIPKDAILLLDTNVRSYDGVGYYAFARKAGSSVDIAELRALTSGGFRYVSDKSRP</sequence>
<feature type="non-terminal residue" evidence="1">
    <location>
        <position position="1"/>
    </location>
</feature>
<dbReference type="Proteomes" id="UP000715095">
    <property type="component" value="Unassembled WGS sequence"/>
</dbReference>
<dbReference type="RefSeq" id="WP_205105116.1">
    <property type="nucleotide sequence ID" value="NZ_JACJJC010000259.1"/>
</dbReference>
<organism evidence="1 2">
    <name type="scientific">Sutterella massiliensis</name>
    <dbReference type="NCBI Taxonomy" id="1816689"/>
    <lineage>
        <taxon>Bacteria</taxon>
        <taxon>Pseudomonadati</taxon>
        <taxon>Pseudomonadota</taxon>
        <taxon>Betaproteobacteria</taxon>
        <taxon>Burkholderiales</taxon>
        <taxon>Sutterellaceae</taxon>
        <taxon>Sutterella</taxon>
    </lineage>
</organism>
<dbReference type="EMBL" id="JACJJC010000259">
    <property type="protein sequence ID" value="MBM6705259.1"/>
    <property type="molecule type" value="Genomic_DNA"/>
</dbReference>
<keyword evidence="2" id="KW-1185">Reference proteome</keyword>
<reference evidence="1 2" key="1">
    <citation type="journal article" date="2021" name="Sci. Rep.">
        <title>The distribution of antibiotic resistance genes in chicken gut microbiota commensals.</title>
        <authorList>
            <person name="Juricova H."/>
            <person name="Matiasovicova J."/>
            <person name="Kubasova T."/>
            <person name="Cejkova D."/>
            <person name="Rychlik I."/>
        </authorList>
    </citation>
    <scope>NUCLEOTIDE SEQUENCE [LARGE SCALE GENOMIC DNA]</scope>
    <source>
        <strain evidence="1 2">An829</strain>
    </source>
</reference>
<feature type="non-terminal residue" evidence="1">
    <location>
        <position position="167"/>
    </location>
</feature>
<proteinExistence type="predicted"/>
<name>A0ABS2DVE3_9BURK</name>
<evidence type="ECO:0000313" key="2">
    <source>
        <dbReference type="Proteomes" id="UP000715095"/>
    </source>
</evidence>
<comment type="caution">
    <text evidence="1">The sequence shown here is derived from an EMBL/GenBank/DDBJ whole genome shotgun (WGS) entry which is preliminary data.</text>
</comment>
<gene>
    <name evidence="1" type="ORF">H6A60_12375</name>
</gene>
<accession>A0ABS2DVE3</accession>